<dbReference type="AlphaFoldDB" id="A0A2P5W5V0"/>
<dbReference type="EMBL" id="KZ668980">
    <property type="protein sequence ID" value="PPR86451.1"/>
    <property type="molecule type" value="Genomic_DNA"/>
</dbReference>
<organism evidence="1 2">
    <name type="scientific">Gossypium barbadense</name>
    <name type="common">Sea Island cotton</name>
    <name type="synonym">Hibiscus barbadensis</name>
    <dbReference type="NCBI Taxonomy" id="3634"/>
    <lineage>
        <taxon>Eukaryota</taxon>
        <taxon>Viridiplantae</taxon>
        <taxon>Streptophyta</taxon>
        <taxon>Embryophyta</taxon>
        <taxon>Tracheophyta</taxon>
        <taxon>Spermatophyta</taxon>
        <taxon>Magnoliopsida</taxon>
        <taxon>eudicotyledons</taxon>
        <taxon>Gunneridae</taxon>
        <taxon>Pentapetalae</taxon>
        <taxon>rosids</taxon>
        <taxon>malvids</taxon>
        <taxon>Malvales</taxon>
        <taxon>Malvaceae</taxon>
        <taxon>Malvoideae</taxon>
        <taxon>Gossypium</taxon>
    </lineage>
</organism>
<accession>A0A2P5W5V0</accession>
<proteinExistence type="predicted"/>
<name>A0A2P5W5V0_GOSBA</name>
<reference evidence="1 2" key="1">
    <citation type="submission" date="2015-01" db="EMBL/GenBank/DDBJ databases">
        <title>Genome of allotetraploid Gossypium barbadense reveals genomic plasticity and fiber elongation in cotton evolution.</title>
        <authorList>
            <person name="Chen X."/>
            <person name="Liu X."/>
            <person name="Zhao B."/>
            <person name="Zheng H."/>
            <person name="Hu Y."/>
            <person name="Lu G."/>
            <person name="Yang C."/>
            <person name="Chen J."/>
            <person name="Shan C."/>
            <person name="Zhang L."/>
            <person name="Zhou Y."/>
            <person name="Wang L."/>
            <person name="Guo W."/>
            <person name="Bai Y."/>
            <person name="Ruan J."/>
            <person name="Shangguan X."/>
            <person name="Mao Y."/>
            <person name="Jiang J."/>
            <person name="Zhu Y."/>
            <person name="Lei J."/>
            <person name="Kang H."/>
            <person name="Chen S."/>
            <person name="He X."/>
            <person name="Wang R."/>
            <person name="Wang Y."/>
            <person name="Chen J."/>
            <person name="Wang L."/>
            <person name="Yu S."/>
            <person name="Wang B."/>
            <person name="Wei J."/>
            <person name="Song S."/>
            <person name="Lu X."/>
            <person name="Gao Z."/>
            <person name="Gu W."/>
            <person name="Deng X."/>
            <person name="Ma D."/>
            <person name="Wang S."/>
            <person name="Liang W."/>
            <person name="Fang L."/>
            <person name="Cai C."/>
            <person name="Zhu X."/>
            <person name="Zhou B."/>
            <person name="Zhang Y."/>
            <person name="Chen Z."/>
            <person name="Xu S."/>
            <person name="Zhu R."/>
            <person name="Wang S."/>
            <person name="Zhang T."/>
            <person name="Zhao G."/>
        </authorList>
    </citation>
    <scope>NUCLEOTIDE SEQUENCE [LARGE SCALE GENOMIC DNA]</scope>
    <source>
        <strain evidence="2">cv. Xinhai21</strain>
        <tissue evidence="1">Leaf</tissue>
    </source>
</reference>
<sequence>MKPKEEVRPVASSSPPIKTGRRLYSRSASFSPFGDRWAGSGAVTIGVSVLGFSVYPDKRKGAYVFSCLFFFLRSRESECSH</sequence>
<protein>
    <submittedName>
        <fullName evidence="1">Uncharacterized protein</fullName>
    </submittedName>
</protein>
<gene>
    <name evidence="1" type="ORF">GOBAR_AA34235</name>
</gene>
<dbReference type="Proteomes" id="UP000239757">
    <property type="component" value="Unassembled WGS sequence"/>
</dbReference>
<evidence type="ECO:0000313" key="2">
    <source>
        <dbReference type="Proteomes" id="UP000239757"/>
    </source>
</evidence>
<evidence type="ECO:0000313" key="1">
    <source>
        <dbReference type="EMBL" id="PPR86451.1"/>
    </source>
</evidence>